<protein>
    <submittedName>
        <fullName evidence="1">Uncharacterized protein</fullName>
    </submittedName>
</protein>
<proteinExistence type="predicted"/>
<keyword evidence="2" id="KW-1185">Reference proteome</keyword>
<dbReference type="EMBL" id="ML208466">
    <property type="protein sequence ID" value="TFK64661.1"/>
    <property type="molecule type" value="Genomic_DNA"/>
</dbReference>
<organism evidence="1 2">
    <name type="scientific">Pluteus cervinus</name>
    <dbReference type="NCBI Taxonomy" id="181527"/>
    <lineage>
        <taxon>Eukaryota</taxon>
        <taxon>Fungi</taxon>
        <taxon>Dikarya</taxon>
        <taxon>Basidiomycota</taxon>
        <taxon>Agaricomycotina</taxon>
        <taxon>Agaricomycetes</taxon>
        <taxon>Agaricomycetidae</taxon>
        <taxon>Agaricales</taxon>
        <taxon>Pluteineae</taxon>
        <taxon>Pluteaceae</taxon>
        <taxon>Pluteus</taxon>
    </lineage>
</organism>
<accession>A0ACD3AGJ3</accession>
<gene>
    <name evidence="1" type="ORF">BDN72DRAFT_963053</name>
</gene>
<evidence type="ECO:0000313" key="2">
    <source>
        <dbReference type="Proteomes" id="UP000308600"/>
    </source>
</evidence>
<evidence type="ECO:0000313" key="1">
    <source>
        <dbReference type="EMBL" id="TFK64661.1"/>
    </source>
</evidence>
<sequence length="361" mass="41297">MSDNIASILPLELWIIIFQMFSTADMITVRSVSKKFRHLSHPFFWRSLTLGSLNHSAEKRARTVIRNPDLGTYIKELVLCPSSWTDTTDTTTRVSTNFWVGSYSRRNILHRFGLRWVTWKHLRSSFRIFRISRKSVKTAINAVPLLPNLLRLTIELEFDMEVRPNPETYRRLWSGLRTEQLRCLDLTLYSGTAVRLLADTIRSVIPESNTSPVPGPSRGGATPRNGHAFGQLEMIALSVATTPEGYPRDDFVKDVRTIMDLGRSSIQSLALFYFFNSSPGDWTQLHLDSFFEGLGVFPRLQHLQYLTIGPDNYKSFNRFLTRHASTLVRLRIVGTWESLAPLTLSNPSSGVNFLQFCHRLS</sequence>
<name>A0ACD3AGJ3_9AGAR</name>
<dbReference type="Proteomes" id="UP000308600">
    <property type="component" value="Unassembled WGS sequence"/>
</dbReference>
<reference evidence="1 2" key="1">
    <citation type="journal article" date="2019" name="Nat. Ecol. Evol.">
        <title>Megaphylogeny resolves global patterns of mushroom evolution.</title>
        <authorList>
            <person name="Varga T."/>
            <person name="Krizsan K."/>
            <person name="Foldi C."/>
            <person name="Dima B."/>
            <person name="Sanchez-Garcia M."/>
            <person name="Sanchez-Ramirez S."/>
            <person name="Szollosi G.J."/>
            <person name="Szarkandi J.G."/>
            <person name="Papp V."/>
            <person name="Albert L."/>
            <person name="Andreopoulos W."/>
            <person name="Angelini C."/>
            <person name="Antonin V."/>
            <person name="Barry K.W."/>
            <person name="Bougher N.L."/>
            <person name="Buchanan P."/>
            <person name="Buyck B."/>
            <person name="Bense V."/>
            <person name="Catcheside P."/>
            <person name="Chovatia M."/>
            <person name="Cooper J."/>
            <person name="Damon W."/>
            <person name="Desjardin D."/>
            <person name="Finy P."/>
            <person name="Geml J."/>
            <person name="Haridas S."/>
            <person name="Hughes K."/>
            <person name="Justo A."/>
            <person name="Karasinski D."/>
            <person name="Kautmanova I."/>
            <person name="Kiss B."/>
            <person name="Kocsube S."/>
            <person name="Kotiranta H."/>
            <person name="LaButti K.M."/>
            <person name="Lechner B.E."/>
            <person name="Liimatainen K."/>
            <person name="Lipzen A."/>
            <person name="Lukacs Z."/>
            <person name="Mihaltcheva S."/>
            <person name="Morgado L.N."/>
            <person name="Niskanen T."/>
            <person name="Noordeloos M.E."/>
            <person name="Ohm R.A."/>
            <person name="Ortiz-Santana B."/>
            <person name="Ovrebo C."/>
            <person name="Racz N."/>
            <person name="Riley R."/>
            <person name="Savchenko A."/>
            <person name="Shiryaev A."/>
            <person name="Soop K."/>
            <person name="Spirin V."/>
            <person name="Szebenyi C."/>
            <person name="Tomsovsky M."/>
            <person name="Tulloss R.E."/>
            <person name="Uehling J."/>
            <person name="Grigoriev I.V."/>
            <person name="Vagvolgyi C."/>
            <person name="Papp T."/>
            <person name="Martin F.M."/>
            <person name="Miettinen O."/>
            <person name="Hibbett D.S."/>
            <person name="Nagy L.G."/>
        </authorList>
    </citation>
    <scope>NUCLEOTIDE SEQUENCE [LARGE SCALE GENOMIC DNA]</scope>
    <source>
        <strain evidence="1 2">NL-1719</strain>
    </source>
</reference>